<keyword evidence="3" id="KW-1185">Reference proteome</keyword>
<evidence type="ECO:0000313" key="3">
    <source>
        <dbReference type="Proteomes" id="UP000040453"/>
    </source>
</evidence>
<keyword evidence="1" id="KW-0472">Membrane</keyword>
<sequence>MKKAFFVSCGSLSLGLGIIGIILPLLPTTPFLLLSAACYAKSSERLYHWLLENKYFGSYIKNYRAGKGIPLKVKITAVSVLWLSLSFTIVFVVPLVAVKILLALIGAYFTGFILKQKTLQKHAV</sequence>
<dbReference type="Proteomes" id="UP000040453">
    <property type="component" value="Unassembled WGS sequence"/>
</dbReference>
<dbReference type="RefSeq" id="WP_244882318.1">
    <property type="nucleotide sequence ID" value="NZ_CAXOIH010000004.1"/>
</dbReference>
<feature type="transmembrane region" description="Helical" evidence="1">
    <location>
        <begin position="81"/>
        <end position="114"/>
    </location>
</feature>
<proteinExistence type="predicted"/>
<name>A0A0A1MKX5_9BACI</name>
<dbReference type="EMBL" id="CDGG01000001">
    <property type="protein sequence ID" value="CEI80519.1"/>
    <property type="molecule type" value="Genomic_DNA"/>
</dbReference>
<keyword evidence="1" id="KW-1133">Transmembrane helix</keyword>
<organism evidence="2 3">
    <name type="scientific">Oceanobacillus oncorhynchi</name>
    <dbReference type="NCBI Taxonomy" id="545501"/>
    <lineage>
        <taxon>Bacteria</taxon>
        <taxon>Bacillati</taxon>
        <taxon>Bacillota</taxon>
        <taxon>Bacilli</taxon>
        <taxon>Bacillales</taxon>
        <taxon>Bacillaceae</taxon>
        <taxon>Oceanobacillus</taxon>
    </lineage>
</organism>
<gene>
    <name evidence="2" type="primary">ybaN</name>
    <name evidence="2" type="ORF">BN997_00323</name>
</gene>
<dbReference type="GO" id="GO:0005886">
    <property type="term" value="C:plasma membrane"/>
    <property type="evidence" value="ECO:0007669"/>
    <property type="project" value="TreeGrafter"/>
</dbReference>
<dbReference type="InterPro" id="IPR007401">
    <property type="entry name" value="DUF454"/>
</dbReference>
<dbReference type="STRING" id="545501.BN997_00323"/>
<dbReference type="PIRSF" id="PIRSF016789">
    <property type="entry name" value="DUF454"/>
    <property type="match status" value="1"/>
</dbReference>
<dbReference type="AlphaFoldDB" id="A0A0A1MKX5"/>
<dbReference type="PANTHER" id="PTHR35813:SF1">
    <property type="entry name" value="INNER MEMBRANE PROTEIN YBAN"/>
    <property type="match status" value="1"/>
</dbReference>
<reference evidence="2 3" key="1">
    <citation type="submission" date="2014-11" db="EMBL/GenBank/DDBJ databases">
        <authorList>
            <person name="Urmite Genomes Urmite Genomes"/>
        </authorList>
    </citation>
    <scope>NUCLEOTIDE SEQUENCE [LARGE SCALE GENOMIC DNA]</scope>
    <source>
        <strain evidence="2 3">Oc5</strain>
    </source>
</reference>
<evidence type="ECO:0000313" key="2">
    <source>
        <dbReference type="EMBL" id="CEI80519.1"/>
    </source>
</evidence>
<evidence type="ECO:0000256" key="1">
    <source>
        <dbReference type="SAM" id="Phobius"/>
    </source>
</evidence>
<accession>A0A0A1MKX5</accession>
<dbReference type="PANTHER" id="PTHR35813">
    <property type="entry name" value="INNER MEMBRANE PROTEIN YBAN"/>
    <property type="match status" value="1"/>
</dbReference>
<dbReference type="Pfam" id="PF04304">
    <property type="entry name" value="DUF454"/>
    <property type="match status" value="1"/>
</dbReference>
<protein>
    <submittedName>
        <fullName evidence="2">Inner membrane protein YbaN</fullName>
    </submittedName>
</protein>
<keyword evidence="1" id="KW-0812">Transmembrane</keyword>